<comment type="subunit">
    <text evidence="1">Homodimer.</text>
</comment>
<evidence type="ECO:0000256" key="4">
    <source>
        <dbReference type="ARBA" id="ARBA00023163"/>
    </source>
</evidence>
<dbReference type="NCBIfam" id="TIGR01743">
    <property type="entry name" value="purR_Bsub"/>
    <property type="match status" value="1"/>
</dbReference>
<evidence type="ECO:0000259" key="7">
    <source>
        <dbReference type="Pfam" id="PF09182"/>
    </source>
</evidence>
<keyword evidence="4" id="KW-0804">Transcription</keyword>
<evidence type="ECO:0000259" key="6">
    <source>
        <dbReference type="Pfam" id="PF00156"/>
    </source>
</evidence>
<protein>
    <submittedName>
        <fullName evidence="8">Purine operon repressor</fullName>
    </submittedName>
</protein>
<comment type="similarity">
    <text evidence="5">Belongs to the purine/pyrimidine phosphoribosyltransferase family. PurR subfamily.</text>
</comment>
<name>A0A0U9HDH8_9FIRM</name>
<dbReference type="InterPro" id="IPR036388">
    <property type="entry name" value="WH-like_DNA-bd_sf"/>
</dbReference>
<dbReference type="RefSeq" id="WP_059031961.1">
    <property type="nucleotide sequence ID" value="NZ_BSDN01000003.1"/>
</dbReference>
<dbReference type="Pfam" id="PF00156">
    <property type="entry name" value="Pribosyltran"/>
    <property type="match status" value="1"/>
</dbReference>
<gene>
    <name evidence="8" type="ORF">TSYNT_6178</name>
</gene>
<keyword evidence="2" id="KW-0805">Transcription regulation</keyword>
<dbReference type="EMBL" id="DF977000">
    <property type="protein sequence ID" value="GAQ24798.1"/>
    <property type="molecule type" value="Genomic_DNA"/>
</dbReference>
<feature type="domain" description="Phosphoribosyltransferase" evidence="6">
    <location>
        <begin position="114"/>
        <end position="248"/>
    </location>
</feature>
<dbReference type="PANTHER" id="PTHR43864:SF2">
    <property type="entry name" value="PUR OPERON REPRESSOR"/>
    <property type="match status" value="1"/>
</dbReference>
<proteinExistence type="inferred from homology"/>
<organism evidence="8">
    <name type="scientific">Tepidanaerobacter syntrophicus</name>
    <dbReference type="NCBI Taxonomy" id="224999"/>
    <lineage>
        <taxon>Bacteria</taxon>
        <taxon>Bacillati</taxon>
        <taxon>Bacillota</taxon>
        <taxon>Clostridia</taxon>
        <taxon>Thermosediminibacterales</taxon>
        <taxon>Tepidanaerobacteraceae</taxon>
        <taxon>Tepidanaerobacter</taxon>
    </lineage>
</organism>
<sequence length="269" mass="29694">MRRSDRIAIISKMLTENPNKVISLNYFSQLLDAAKSSISEDLDIIKDTFAVMGEGEIATISGASGGVRYRPKKTKDAIIKFLHELCKTLQDEKRIIPGGYLYMTDVIFSPEYSRIIGEIFSQLFIEYNPTHVLTVETKGIPIALMTARALNVPMVSARRDSRVTEGPSVSISYVSGSSQRIHNMSLAKRALPESAKVLIVDDFMKGGGTARGMMELAAEFKAEVIGTAMVITTAVPDKKLINDFVSLLILEGIDINENKVYIKVNDKLL</sequence>
<dbReference type="GO" id="GO:0045982">
    <property type="term" value="P:negative regulation of purine nucleobase metabolic process"/>
    <property type="evidence" value="ECO:0007669"/>
    <property type="project" value="InterPro"/>
</dbReference>
<accession>A0A0U9HDH8</accession>
<evidence type="ECO:0000313" key="8">
    <source>
        <dbReference type="EMBL" id="GAQ24798.1"/>
    </source>
</evidence>
<feature type="domain" description="Bacterial purine repressor N-terminal" evidence="7">
    <location>
        <begin position="2"/>
        <end position="71"/>
    </location>
</feature>
<dbReference type="GO" id="GO:0045892">
    <property type="term" value="P:negative regulation of DNA-templated transcription"/>
    <property type="evidence" value="ECO:0007669"/>
    <property type="project" value="InterPro"/>
</dbReference>
<dbReference type="PANTHER" id="PTHR43864">
    <property type="entry name" value="HYPOXANTHINE/GUANINE PHOSPHORIBOSYLTRANSFERASE"/>
    <property type="match status" value="1"/>
</dbReference>
<evidence type="ECO:0000256" key="1">
    <source>
        <dbReference type="ARBA" id="ARBA00011738"/>
    </source>
</evidence>
<dbReference type="Gene3D" id="3.40.50.2020">
    <property type="match status" value="1"/>
</dbReference>
<evidence type="ECO:0000256" key="5">
    <source>
        <dbReference type="ARBA" id="ARBA00049656"/>
    </source>
</evidence>
<dbReference type="GO" id="GO:0003677">
    <property type="term" value="F:DNA binding"/>
    <property type="evidence" value="ECO:0007669"/>
    <property type="project" value="UniProtKB-KW"/>
</dbReference>
<dbReference type="AlphaFoldDB" id="A0A0U9HDH8"/>
<dbReference type="InterPro" id="IPR000836">
    <property type="entry name" value="PRTase_dom"/>
</dbReference>
<dbReference type="STRING" id="224999.GCA_001485475_00804"/>
<keyword evidence="3" id="KW-0238">DNA-binding</keyword>
<dbReference type="Gene3D" id="1.10.10.10">
    <property type="entry name" value="Winged helix-like DNA-binding domain superfamily/Winged helix DNA-binding domain"/>
    <property type="match status" value="1"/>
</dbReference>
<dbReference type="SUPFAM" id="SSF53271">
    <property type="entry name" value="PRTase-like"/>
    <property type="match status" value="1"/>
</dbReference>
<reference evidence="8" key="1">
    <citation type="journal article" date="2016" name="Genome Announc.">
        <title>Draft Genome Sequence of the Syntrophic Lactate-Degrading Bacterium Tepidanaerobacter syntrophicus JLT.</title>
        <authorList>
            <person name="Matsuura N."/>
            <person name="Ohashi A."/>
            <person name="Tourlousse D.M."/>
            <person name="Sekiguchi Y."/>
        </authorList>
    </citation>
    <scope>NUCLEOTIDE SEQUENCE [LARGE SCALE GENOMIC DNA]</scope>
    <source>
        <strain evidence="8">JL</strain>
    </source>
</reference>
<dbReference type="InterPro" id="IPR015265">
    <property type="entry name" value="PuR_N"/>
</dbReference>
<evidence type="ECO:0000256" key="2">
    <source>
        <dbReference type="ARBA" id="ARBA00023015"/>
    </source>
</evidence>
<keyword evidence="9" id="KW-1185">Reference proteome</keyword>
<dbReference type="InterPro" id="IPR029057">
    <property type="entry name" value="PRTase-like"/>
</dbReference>
<dbReference type="InterPro" id="IPR036390">
    <property type="entry name" value="WH_DNA-bd_sf"/>
</dbReference>
<dbReference type="OrthoDB" id="4213751at2"/>
<dbReference type="Pfam" id="PF09182">
    <property type="entry name" value="PuR_N"/>
    <property type="match status" value="1"/>
</dbReference>
<dbReference type="SUPFAM" id="SSF46785">
    <property type="entry name" value="Winged helix' DNA-binding domain"/>
    <property type="match status" value="1"/>
</dbReference>
<dbReference type="InterPro" id="IPR050118">
    <property type="entry name" value="Pur/Pyrimidine_PRTase"/>
</dbReference>
<evidence type="ECO:0000256" key="3">
    <source>
        <dbReference type="ARBA" id="ARBA00023125"/>
    </source>
</evidence>
<dbReference type="InterPro" id="IPR010078">
    <property type="entry name" value="PurR_Bsub"/>
</dbReference>
<dbReference type="CDD" id="cd06223">
    <property type="entry name" value="PRTases_typeI"/>
    <property type="match status" value="1"/>
</dbReference>
<dbReference type="Proteomes" id="UP000062160">
    <property type="component" value="Unassembled WGS sequence"/>
</dbReference>
<evidence type="ECO:0000313" key="9">
    <source>
        <dbReference type="Proteomes" id="UP000062160"/>
    </source>
</evidence>